<dbReference type="GO" id="GO:0008081">
    <property type="term" value="F:phosphoric diester hydrolase activity"/>
    <property type="evidence" value="ECO:0007669"/>
    <property type="project" value="InterPro"/>
</dbReference>
<feature type="domain" description="GP-PDE" evidence="1">
    <location>
        <begin position="11"/>
        <end position="249"/>
    </location>
</feature>
<dbReference type="SUPFAM" id="SSF51695">
    <property type="entry name" value="PLC-like phosphodiesterases"/>
    <property type="match status" value="1"/>
</dbReference>
<dbReference type="Proteomes" id="UP000216020">
    <property type="component" value="Unassembled WGS sequence"/>
</dbReference>
<dbReference type="RefSeq" id="WP_094853417.1">
    <property type="nucleotide sequence ID" value="NZ_NEVM01000002.1"/>
</dbReference>
<protein>
    <submittedName>
        <fullName evidence="2">Glycerophosphodiester phosphodiesterase</fullName>
    </submittedName>
</protein>
<dbReference type="PANTHER" id="PTHR46211">
    <property type="entry name" value="GLYCEROPHOSPHORYL DIESTER PHOSPHODIESTERASE"/>
    <property type="match status" value="1"/>
</dbReference>
<dbReference type="Pfam" id="PF03009">
    <property type="entry name" value="GDPD"/>
    <property type="match status" value="1"/>
</dbReference>
<dbReference type="AlphaFoldDB" id="A0A261SDH3"/>
<proteinExistence type="predicted"/>
<accession>A0A261SDH3</accession>
<evidence type="ECO:0000313" key="3">
    <source>
        <dbReference type="Proteomes" id="UP000216020"/>
    </source>
</evidence>
<dbReference type="Gene3D" id="3.20.20.190">
    <property type="entry name" value="Phosphatidylinositol (PI) phosphodiesterase"/>
    <property type="match status" value="1"/>
</dbReference>
<dbReference type="EMBL" id="NEVM01000002">
    <property type="protein sequence ID" value="OZI34423.1"/>
    <property type="molecule type" value="Genomic_DNA"/>
</dbReference>
<dbReference type="PROSITE" id="PS51704">
    <property type="entry name" value="GP_PDE"/>
    <property type="match status" value="1"/>
</dbReference>
<evidence type="ECO:0000313" key="2">
    <source>
        <dbReference type="EMBL" id="OZI34423.1"/>
    </source>
</evidence>
<keyword evidence="3" id="KW-1185">Reference proteome</keyword>
<sequence>MTASSFSWPYPSLIAHRCGGKLAPENTPAAMRVGAEHGFAMFEYDVKLSKDDVLFLLHDDDLDRTSNGHGPAQARTWAELSALDAGSWFSPAHAGERMASLDEAAAFTLRHGIASNVEIKPCPGREAETGTAAALAVQRLWRDAATPPLLSSFSEEALAAAHVAAPLLPRALLVEQIPADWRDRLVQHDCVALNVNQKDVTPELVREVHEAGYRLCAWTVNDPQRARDLLAWGVDALFTDMLDTIRPPFPAQA</sequence>
<dbReference type="PANTHER" id="PTHR46211:SF1">
    <property type="entry name" value="GLYCEROPHOSPHODIESTER PHOSPHODIESTERASE, CYTOPLASMIC"/>
    <property type="match status" value="1"/>
</dbReference>
<dbReference type="InterPro" id="IPR017946">
    <property type="entry name" value="PLC-like_Pdiesterase_TIM-brl"/>
</dbReference>
<gene>
    <name evidence="2" type="ORF">CAL29_12955</name>
</gene>
<dbReference type="GO" id="GO:0006629">
    <property type="term" value="P:lipid metabolic process"/>
    <property type="evidence" value="ECO:0007669"/>
    <property type="project" value="InterPro"/>
</dbReference>
<dbReference type="InterPro" id="IPR030395">
    <property type="entry name" value="GP_PDE_dom"/>
</dbReference>
<organism evidence="2 3">
    <name type="scientific">Bordetella genomosp. 10</name>
    <dbReference type="NCBI Taxonomy" id="1416804"/>
    <lineage>
        <taxon>Bacteria</taxon>
        <taxon>Pseudomonadati</taxon>
        <taxon>Pseudomonadota</taxon>
        <taxon>Betaproteobacteria</taxon>
        <taxon>Burkholderiales</taxon>
        <taxon>Alcaligenaceae</taxon>
        <taxon>Bordetella</taxon>
    </lineage>
</organism>
<comment type="caution">
    <text evidence="2">The sequence shown here is derived from an EMBL/GenBank/DDBJ whole genome shotgun (WGS) entry which is preliminary data.</text>
</comment>
<name>A0A261SDH3_9BORD</name>
<evidence type="ECO:0000259" key="1">
    <source>
        <dbReference type="PROSITE" id="PS51704"/>
    </source>
</evidence>
<dbReference type="OrthoDB" id="9795622at2"/>
<dbReference type="NCBIfam" id="NF006989">
    <property type="entry name" value="PRK09454.1"/>
    <property type="match status" value="1"/>
</dbReference>
<reference evidence="3" key="1">
    <citation type="submission" date="2017-05" db="EMBL/GenBank/DDBJ databases">
        <title>Complete and WGS of Bordetella genogroups.</title>
        <authorList>
            <person name="Spilker T."/>
            <person name="Lipuma J."/>
        </authorList>
    </citation>
    <scope>NUCLEOTIDE SEQUENCE [LARGE SCALE GENOMIC DNA]</scope>
    <source>
        <strain evidence="3">AU16122</strain>
    </source>
</reference>